<dbReference type="Proteomes" id="UP000233553">
    <property type="component" value="Unassembled WGS sequence"/>
</dbReference>
<dbReference type="PANTHER" id="PTHR43433">
    <property type="entry name" value="HYDROLASE, ALPHA/BETA FOLD FAMILY PROTEIN"/>
    <property type="match status" value="1"/>
</dbReference>
<dbReference type="AlphaFoldDB" id="A0A2N0WG63"/>
<dbReference type="SUPFAM" id="SSF53474">
    <property type="entry name" value="alpha/beta-Hydrolases"/>
    <property type="match status" value="1"/>
</dbReference>
<accession>A0A2N0WG63</accession>
<proteinExistence type="predicted"/>
<keyword evidence="2" id="KW-0378">Hydrolase</keyword>
<dbReference type="EMBL" id="PISJ01000012">
    <property type="protein sequence ID" value="PKF34065.1"/>
    <property type="molecule type" value="Genomic_DNA"/>
</dbReference>
<sequence>MNEVSTNNLYLHYDIFGAEHENTILLISGLGTQMIHWRDLFCQMLAQRGFRVIRFDNRDVGLSTHLHDQPAPELNDLIHASQNGESIKIAYTLHDMVEDTVGLLDALAIDQVHIIGRSMGGMIAQLMASTYPKRVKSLISIMSSTGNPALPSAQADVMALLTCPSPDPHLNKTDFFLHKLHFAKYISSPRFSFDENAYLKLISEEYDRNYDPDGLKRQIAAIAATGDIRSYLACIIAPTLVIHGTEDLLIPLACGQDSAKSISGAKLLKIEGMGHDLPTDLYQFIIDAIAAHIQQARHHQDQ</sequence>
<evidence type="ECO:0000313" key="2">
    <source>
        <dbReference type="EMBL" id="PKF34065.1"/>
    </source>
</evidence>
<evidence type="ECO:0000313" key="5">
    <source>
        <dbReference type="Proteomes" id="UP000430404"/>
    </source>
</evidence>
<evidence type="ECO:0000313" key="3">
    <source>
        <dbReference type="EMBL" id="VXA54898.1"/>
    </source>
</evidence>
<protein>
    <submittedName>
        <fullName evidence="2">Alpha/beta hydrolase</fullName>
    </submittedName>
</protein>
<dbReference type="GO" id="GO:0016787">
    <property type="term" value="F:hydrolase activity"/>
    <property type="evidence" value="ECO:0007669"/>
    <property type="project" value="UniProtKB-KW"/>
</dbReference>
<gene>
    <name evidence="3" type="ORF">ACI8B_190017</name>
    <name evidence="2" type="ORF">CW311_09485</name>
</gene>
<dbReference type="RefSeq" id="WP_101236346.1">
    <property type="nucleotide sequence ID" value="NZ_LR732744.1"/>
</dbReference>
<dbReference type="EMBL" id="CABWKZ010000011">
    <property type="protein sequence ID" value="VXA54898.1"/>
    <property type="molecule type" value="Genomic_DNA"/>
</dbReference>
<dbReference type="InterPro" id="IPR000073">
    <property type="entry name" value="AB_hydrolase_1"/>
</dbReference>
<feature type="domain" description="AB hydrolase-1" evidence="1">
    <location>
        <begin position="23"/>
        <end position="276"/>
    </location>
</feature>
<dbReference type="InterPro" id="IPR029058">
    <property type="entry name" value="AB_hydrolase_fold"/>
</dbReference>
<reference evidence="2 4" key="1">
    <citation type="submission" date="2017-12" db="EMBL/GenBank/DDBJ databases">
        <title>Draft Genome sequences of multiple microbial strains isolated from spacecraft associated surfaces.</title>
        <authorList>
            <person name="Seuylemezian A."/>
            <person name="Vaishampayan P."/>
            <person name="Venkateswaran K."/>
        </authorList>
    </citation>
    <scope>NUCLEOTIDE SEQUENCE [LARGE SCALE GENOMIC DNA]</scope>
    <source>
        <strain evidence="2 4">2P01AA</strain>
    </source>
</reference>
<organism evidence="2 4">
    <name type="scientific">Acinetobacter proteolyticus</name>
    <dbReference type="NCBI Taxonomy" id="1776741"/>
    <lineage>
        <taxon>Bacteria</taxon>
        <taxon>Pseudomonadati</taxon>
        <taxon>Pseudomonadota</taxon>
        <taxon>Gammaproteobacteria</taxon>
        <taxon>Moraxellales</taxon>
        <taxon>Moraxellaceae</taxon>
        <taxon>Acinetobacter</taxon>
    </lineage>
</organism>
<evidence type="ECO:0000259" key="1">
    <source>
        <dbReference type="Pfam" id="PF00561"/>
    </source>
</evidence>
<dbReference type="Proteomes" id="UP000430404">
    <property type="component" value="Unassembled WGS sequence"/>
</dbReference>
<dbReference type="PANTHER" id="PTHR43433:SF5">
    <property type="entry name" value="AB HYDROLASE-1 DOMAIN-CONTAINING PROTEIN"/>
    <property type="match status" value="1"/>
</dbReference>
<dbReference type="Gene3D" id="3.40.50.1820">
    <property type="entry name" value="alpha/beta hydrolase"/>
    <property type="match status" value="1"/>
</dbReference>
<reference evidence="3 5" key="2">
    <citation type="submission" date="2019-10" db="EMBL/GenBank/DDBJ databases">
        <authorList>
            <person name="Karimi E."/>
        </authorList>
    </citation>
    <scope>NUCLEOTIDE SEQUENCE [LARGE SCALE GENOMIC DNA]</scope>
    <source>
        <strain evidence="3">Acinetobacter sp. 8BE</strain>
    </source>
</reference>
<dbReference type="Pfam" id="PF00561">
    <property type="entry name" value="Abhydrolase_1"/>
    <property type="match status" value="1"/>
</dbReference>
<dbReference type="InterPro" id="IPR050471">
    <property type="entry name" value="AB_hydrolase"/>
</dbReference>
<name>A0A2N0WG63_9GAMM</name>
<evidence type="ECO:0000313" key="4">
    <source>
        <dbReference type="Proteomes" id="UP000233553"/>
    </source>
</evidence>
<accession>A0A653K4S7</accession>